<keyword evidence="6 10" id="KW-0378">Hydrolase</keyword>
<evidence type="ECO:0000256" key="5">
    <source>
        <dbReference type="ARBA" id="ARBA00022759"/>
    </source>
</evidence>
<evidence type="ECO:0000256" key="6">
    <source>
        <dbReference type="ARBA" id="ARBA00022801"/>
    </source>
</evidence>
<dbReference type="PANTHER" id="PTHR13966:SF5">
    <property type="entry name" value="ENDONUCLEASE G, MITOCHONDRIAL"/>
    <property type="match status" value="1"/>
</dbReference>
<dbReference type="GO" id="GO:0046872">
    <property type="term" value="F:metal ion binding"/>
    <property type="evidence" value="ECO:0007669"/>
    <property type="project" value="UniProtKB-KW"/>
</dbReference>
<keyword evidence="4 9" id="KW-0479">Metal-binding</keyword>
<keyword evidence="16" id="KW-1185">Reference proteome</keyword>
<proteinExistence type="inferred from homology"/>
<feature type="binding site" evidence="9">
    <location>
        <position position="160"/>
    </location>
    <ligand>
        <name>Mg(2+)</name>
        <dbReference type="ChEBI" id="CHEBI:18420"/>
        <note>catalytic</note>
    </ligand>
</feature>
<comment type="caution">
    <text evidence="15">The sequence shown here is derived from an EMBL/GenBank/DDBJ whole genome shotgun (WGS) entry which is preliminary data.</text>
</comment>
<protein>
    <recommendedName>
        <fullName evidence="10">Endonuclease</fullName>
        <ecNumber evidence="10">3.1.30.-</ecNumber>
    </recommendedName>
</protein>
<dbReference type="Proteomes" id="UP000325255">
    <property type="component" value="Unassembled WGS sequence"/>
</dbReference>
<evidence type="ECO:0000259" key="14">
    <source>
        <dbReference type="SMART" id="SM00892"/>
    </source>
</evidence>
<evidence type="ECO:0000256" key="8">
    <source>
        <dbReference type="PIRSR" id="PIRSR640255-1"/>
    </source>
</evidence>
<dbReference type="Pfam" id="PF01223">
    <property type="entry name" value="Endonuclease_NS"/>
    <property type="match status" value="1"/>
</dbReference>
<gene>
    <name evidence="15" type="ORF">F1189_26845</name>
</gene>
<evidence type="ECO:0000256" key="7">
    <source>
        <dbReference type="ARBA" id="ARBA00022842"/>
    </source>
</evidence>
<dbReference type="InterPro" id="IPR001604">
    <property type="entry name" value="Endo_G_ENPP1-like_dom"/>
</dbReference>
<dbReference type="InterPro" id="IPR044925">
    <property type="entry name" value="His-Me_finger_sf"/>
</dbReference>
<feature type="region of interest" description="Disordered" evidence="11">
    <location>
        <begin position="262"/>
        <end position="305"/>
    </location>
</feature>
<dbReference type="SMART" id="SM00477">
    <property type="entry name" value="NUC"/>
    <property type="match status" value="1"/>
</dbReference>
<evidence type="ECO:0000313" key="15">
    <source>
        <dbReference type="EMBL" id="KAA5608881.1"/>
    </source>
</evidence>
<keyword evidence="12" id="KW-0812">Transmembrane</keyword>
<dbReference type="GO" id="GO:0016787">
    <property type="term" value="F:hydrolase activity"/>
    <property type="evidence" value="ECO:0007669"/>
    <property type="project" value="UniProtKB-KW"/>
</dbReference>
<feature type="active site" description="Proton acceptor" evidence="8">
    <location>
        <position position="130"/>
    </location>
</feature>
<organism evidence="15 16">
    <name type="scientific">Rhodovastum atsumiense</name>
    <dbReference type="NCBI Taxonomy" id="504468"/>
    <lineage>
        <taxon>Bacteria</taxon>
        <taxon>Pseudomonadati</taxon>
        <taxon>Pseudomonadota</taxon>
        <taxon>Alphaproteobacteria</taxon>
        <taxon>Acetobacterales</taxon>
        <taxon>Acetobacteraceae</taxon>
        <taxon>Rhodovastum</taxon>
    </lineage>
</organism>
<dbReference type="PANTHER" id="PTHR13966">
    <property type="entry name" value="ENDONUCLEASE RELATED"/>
    <property type="match status" value="1"/>
</dbReference>
<dbReference type="InterPro" id="IPR020821">
    <property type="entry name" value="ENPP1-3/EXOG-like_nuc-like"/>
</dbReference>
<evidence type="ECO:0000256" key="1">
    <source>
        <dbReference type="ARBA" id="ARBA00001946"/>
    </source>
</evidence>
<keyword evidence="3 10" id="KW-0540">Nuclease</keyword>
<dbReference type="GO" id="GO:0003676">
    <property type="term" value="F:nucleic acid binding"/>
    <property type="evidence" value="ECO:0007669"/>
    <property type="project" value="InterPro"/>
</dbReference>
<evidence type="ECO:0000256" key="2">
    <source>
        <dbReference type="ARBA" id="ARBA00010052"/>
    </source>
</evidence>
<dbReference type="SMART" id="SM00892">
    <property type="entry name" value="Endonuclease_NS"/>
    <property type="match status" value="1"/>
</dbReference>
<reference evidence="15 16" key="1">
    <citation type="submission" date="2019-09" db="EMBL/GenBank/DDBJ databases">
        <title>Genome sequence of Rhodovastum atsumiense, a diverse member of the Acetobacteraceae family of non-sulfur purple photosynthetic bacteria.</title>
        <authorList>
            <person name="Meyer T."/>
            <person name="Kyndt J."/>
        </authorList>
    </citation>
    <scope>NUCLEOTIDE SEQUENCE [LARGE SCALE GENOMIC DNA]</scope>
    <source>
        <strain evidence="15 16">DSM 21279</strain>
    </source>
</reference>
<dbReference type="SUPFAM" id="SSF54060">
    <property type="entry name" value="His-Me finger endonucleases"/>
    <property type="match status" value="1"/>
</dbReference>
<feature type="transmembrane region" description="Helical" evidence="12">
    <location>
        <begin position="312"/>
        <end position="333"/>
    </location>
</feature>
<dbReference type="InterPro" id="IPR044929">
    <property type="entry name" value="DNA/RNA_non-sp_Endonuclease_sf"/>
</dbReference>
<feature type="domain" description="DNA/RNA non-specific endonuclease/pyrophosphatase/phosphodiesterase" evidence="14">
    <location>
        <begin position="65"/>
        <end position="255"/>
    </location>
</feature>
<keyword evidence="5 10" id="KW-0255">Endonuclease</keyword>
<keyword evidence="7" id="KW-0460">Magnesium</keyword>
<comment type="similarity">
    <text evidence="2 10">Belongs to the DNA/RNA non-specific endonuclease family.</text>
</comment>
<accession>A0A5M6IKT9</accession>
<dbReference type="AlphaFoldDB" id="A0A5M6IKT9"/>
<evidence type="ECO:0000256" key="10">
    <source>
        <dbReference type="RuleBase" id="RU366055"/>
    </source>
</evidence>
<dbReference type="EC" id="3.1.30.-" evidence="10"/>
<comment type="cofactor">
    <cofactor evidence="1 10">
        <name>Mg(2+)</name>
        <dbReference type="ChEBI" id="CHEBI:18420"/>
    </cofactor>
</comment>
<dbReference type="EMBL" id="VWPK01000065">
    <property type="protein sequence ID" value="KAA5608881.1"/>
    <property type="molecule type" value="Genomic_DNA"/>
</dbReference>
<dbReference type="GO" id="GO:0004519">
    <property type="term" value="F:endonuclease activity"/>
    <property type="evidence" value="ECO:0007669"/>
    <property type="project" value="UniProtKB-UniRule"/>
</dbReference>
<evidence type="ECO:0000313" key="16">
    <source>
        <dbReference type="Proteomes" id="UP000325255"/>
    </source>
</evidence>
<evidence type="ECO:0000256" key="9">
    <source>
        <dbReference type="PIRSR" id="PIRSR640255-2"/>
    </source>
</evidence>
<dbReference type="InterPro" id="IPR018524">
    <property type="entry name" value="DNA/RNA_endonuclease_AS"/>
</dbReference>
<evidence type="ECO:0000256" key="12">
    <source>
        <dbReference type="SAM" id="Phobius"/>
    </source>
</evidence>
<feature type="domain" description="ENPP1-3/EXOG-like endonuclease/phosphodiesterase" evidence="13">
    <location>
        <begin position="66"/>
        <end position="255"/>
    </location>
</feature>
<sequence>MVKDSDSSRPAGRRGLRLALFALLLLPGLAGFGHTAAAFCAGQHPGGVAPAIVRPQLAAETRELCFREFAVIHSGISRTPLAVAEHLTRAQVQAARKIGRENNFHDEDALPPEHRARLGDYARSGFDRGHMAPSGDMPTPEAQAESFSLANMVPQHPGSNRCLWEGIESSVRELAMQDGEVWILTGPIFEGGNLQRLNGRVLVPTSLYKAIYVPSRQQAGAYVAPNAPGMEWRAVSLAELRGLTGIDAFPSLPKAVQDRAMTLPEPKPSNVRGSCDREGAAVASTQPRGGSSGRGHAAPQGGGGQGMSTGGIVSLVLAALFALGAGVVLYRILGRR</sequence>
<evidence type="ECO:0000256" key="11">
    <source>
        <dbReference type="SAM" id="MobiDB-lite"/>
    </source>
</evidence>
<keyword evidence="12" id="KW-0472">Membrane</keyword>
<dbReference type="Gene3D" id="3.40.570.10">
    <property type="entry name" value="Extracellular Endonuclease, subunit A"/>
    <property type="match status" value="1"/>
</dbReference>
<keyword evidence="12" id="KW-1133">Transmembrane helix</keyword>
<dbReference type="RefSeq" id="WP_150044696.1">
    <property type="nucleotide sequence ID" value="NZ_OW485601.1"/>
</dbReference>
<evidence type="ECO:0000256" key="4">
    <source>
        <dbReference type="ARBA" id="ARBA00022723"/>
    </source>
</evidence>
<dbReference type="PROSITE" id="PS01070">
    <property type="entry name" value="NUCLEASE_NON_SPEC"/>
    <property type="match status" value="1"/>
</dbReference>
<evidence type="ECO:0000256" key="3">
    <source>
        <dbReference type="ARBA" id="ARBA00022722"/>
    </source>
</evidence>
<evidence type="ECO:0000259" key="13">
    <source>
        <dbReference type="SMART" id="SM00477"/>
    </source>
</evidence>
<dbReference type="OrthoDB" id="9811262at2"/>
<dbReference type="InterPro" id="IPR040255">
    <property type="entry name" value="Non-specific_endonuclease"/>
</dbReference>
<name>A0A5M6IKT9_9PROT</name>